<proteinExistence type="inferred from homology"/>
<evidence type="ECO:0000313" key="5">
    <source>
        <dbReference type="EMBL" id="KGE73318.1"/>
    </source>
</evidence>
<dbReference type="EMBL" id="JNUP01000055">
    <property type="protein sequence ID" value="KGE72376.1"/>
    <property type="molecule type" value="Genomic_DNA"/>
</dbReference>
<dbReference type="InterPro" id="IPR012337">
    <property type="entry name" value="RNaseH-like_sf"/>
</dbReference>
<dbReference type="InterPro" id="IPR054353">
    <property type="entry name" value="IstA-like_C"/>
</dbReference>
<comment type="similarity">
    <text evidence="1">Belongs to the transposase IS21/IS408/IS1162 family.</text>
</comment>
<evidence type="ECO:0000256" key="1">
    <source>
        <dbReference type="ARBA" id="ARBA00009277"/>
    </source>
</evidence>
<sequence>MLGLDLDISNTELARRFGVTEGTIRYHRKKGKGVDGRSTRYSGVSVFNRQIEIWIQQNDQREPSKRHTVRSLYSGLRKFHNFALSYDALRRYLKKHYPEVIAKQYRMRMETPPGKLMQVDWKESVRVQVGAPENWVTINVLIIQLAFSRMPAMVLRVKKDTQSFLSAHHEAVSMLGGIAEFVRPDCMATAVKLWKGRKSQMNQDYMEYLESLGTQAFPARPGMPQDKGKVERRIQDLFRDIDFNTTIFRSLREAQEFFNELLAERVARWSCPATGTSILEAYEYEKQFLQDVSDAPRIHLDSASTTVSTESLVYFRGNWYQVPEGHEGKSVRVINTGTEIEVYCEGTVIQTHEYYPGVKNMIRLSREAITLSTRPMSDLTRQWGLEVAERQMDHYQKIVGGTR</sequence>
<gene>
    <name evidence="5" type="ORF">DC28_04580</name>
    <name evidence="4" type="ORF">DC28_07320</name>
    <name evidence="3" type="ORF">DC28_07345</name>
</gene>
<dbReference type="SUPFAM" id="SSF53098">
    <property type="entry name" value="Ribonuclease H-like"/>
    <property type="match status" value="1"/>
</dbReference>
<comment type="caution">
    <text evidence="3">The sequence shown here is derived from an EMBL/GenBank/DDBJ whole genome shotgun (WGS) entry which is preliminary data.</text>
</comment>
<name>A0A098QXX6_9SPIO</name>
<protein>
    <recommendedName>
        <fullName evidence="2">Integrase catalytic domain-containing protein</fullName>
    </recommendedName>
</protein>
<dbReference type="GO" id="GO:0015074">
    <property type="term" value="P:DNA integration"/>
    <property type="evidence" value="ECO:0007669"/>
    <property type="project" value="InterPro"/>
</dbReference>
<dbReference type="PROSITE" id="PS50994">
    <property type="entry name" value="INTEGRASE"/>
    <property type="match status" value="1"/>
</dbReference>
<feature type="domain" description="Integrase catalytic" evidence="2">
    <location>
        <begin position="108"/>
        <end position="286"/>
    </location>
</feature>
<dbReference type="Gene3D" id="3.30.420.10">
    <property type="entry name" value="Ribonuclease H-like superfamily/Ribonuclease H"/>
    <property type="match status" value="1"/>
</dbReference>
<organism evidence="3 6">
    <name type="scientific">Spirochaeta lutea</name>
    <dbReference type="NCBI Taxonomy" id="1480694"/>
    <lineage>
        <taxon>Bacteria</taxon>
        <taxon>Pseudomonadati</taxon>
        <taxon>Spirochaetota</taxon>
        <taxon>Spirochaetia</taxon>
        <taxon>Spirochaetales</taxon>
        <taxon>Spirochaetaceae</taxon>
        <taxon>Spirochaeta</taxon>
    </lineage>
</organism>
<dbReference type="AlphaFoldDB" id="A0A098QXX6"/>
<dbReference type="EMBL" id="JNUP01000054">
    <property type="protein sequence ID" value="KGE72389.1"/>
    <property type="molecule type" value="Genomic_DNA"/>
</dbReference>
<dbReference type="Proteomes" id="UP000029692">
    <property type="component" value="Unassembled WGS sequence"/>
</dbReference>
<evidence type="ECO:0000313" key="6">
    <source>
        <dbReference type="Proteomes" id="UP000029692"/>
    </source>
</evidence>
<keyword evidence="6" id="KW-1185">Reference proteome</keyword>
<evidence type="ECO:0000259" key="2">
    <source>
        <dbReference type="PROSITE" id="PS50994"/>
    </source>
</evidence>
<dbReference type="PANTHER" id="PTHR35004">
    <property type="entry name" value="TRANSPOSASE RV3428C-RELATED"/>
    <property type="match status" value="1"/>
</dbReference>
<dbReference type="InterPro" id="IPR001584">
    <property type="entry name" value="Integrase_cat-core"/>
</dbReference>
<dbReference type="NCBIfam" id="NF033546">
    <property type="entry name" value="transpos_IS21"/>
    <property type="match status" value="1"/>
</dbReference>
<dbReference type="Pfam" id="PF22483">
    <property type="entry name" value="Mu-transpos_C_2"/>
    <property type="match status" value="1"/>
</dbReference>
<dbReference type="EMBL" id="JNUP01000035">
    <property type="protein sequence ID" value="KGE73318.1"/>
    <property type="molecule type" value="Genomic_DNA"/>
</dbReference>
<evidence type="ECO:0000313" key="3">
    <source>
        <dbReference type="EMBL" id="KGE72376.1"/>
    </source>
</evidence>
<accession>A0A098QXX6</accession>
<evidence type="ECO:0000313" key="4">
    <source>
        <dbReference type="EMBL" id="KGE72389.1"/>
    </source>
</evidence>
<dbReference type="GO" id="GO:0003676">
    <property type="term" value="F:nucleic acid binding"/>
    <property type="evidence" value="ECO:0007669"/>
    <property type="project" value="InterPro"/>
</dbReference>
<dbReference type="eggNOG" id="COG4584">
    <property type="taxonomic scope" value="Bacteria"/>
</dbReference>
<dbReference type="InterPro" id="IPR036397">
    <property type="entry name" value="RNaseH_sf"/>
</dbReference>
<reference evidence="3 6" key="1">
    <citation type="submission" date="2014-05" db="EMBL/GenBank/DDBJ databases">
        <title>De novo Genome Sequence of Spirocheata sp.</title>
        <authorList>
            <person name="Shivani Y."/>
            <person name="Subhash Y."/>
            <person name="Tushar L."/>
            <person name="Sasikala C."/>
            <person name="Ramana C.V."/>
        </authorList>
    </citation>
    <scope>NUCLEOTIDE SEQUENCE [LARGE SCALE GENOMIC DNA]</scope>
    <source>
        <strain evidence="3 6">JC230</strain>
    </source>
</reference>